<keyword evidence="3" id="KW-0560">Oxidoreductase</keyword>
<protein>
    <submittedName>
        <fullName evidence="5">FAD binding domain-containing protein</fullName>
    </submittedName>
</protein>
<evidence type="ECO:0000313" key="5">
    <source>
        <dbReference type="EMBL" id="MBY8881074.1"/>
    </source>
</evidence>
<keyword evidence="6" id="KW-1185">Reference proteome</keyword>
<dbReference type="InterPro" id="IPR002346">
    <property type="entry name" value="Mopterin_DH_FAD-bd"/>
</dbReference>
<dbReference type="SUPFAM" id="SSF56176">
    <property type="entry name" value="FAD-binding/transporter-associated domain-like"/>
    <property type="match status" value="1"/>
</dbReference>
<evidence type="ECO:0000256" key="1">
    <source>
        <dbReference type="ARBA" id="ARBA00022630"/>
    </source>
</evidence>
<keyword evidence="1" id="KW-0285">Flavoprotein</keyword>
<dbReference type="Pfam" id="PF00941">
    <property type="entry name" value="FAD_binding_5"/>
    <property type="match status" value="1"/>
</dbReference>
<dbReference type="InterPro" id="IPR051312">
    <property type="entry name" value="Diverse_Substr_Oxidored"/>
</dbReference>
<dbReference type="SUPFAM" id="SSF55447">
    <property type="entry name" value="CO dehydrogenase flavoprotein C-terminal domain-like"/>
    <property type="match status" value="1"/>
</dbReference>
<dbReference type="InterPro" id="IPR036683">
    <property type="entry name" value="CO_DH_flav_C_dom_sf"/>
</dbReference>
<feature type="domain" description="FAD-binding PCMH-type" evidence="4">
    <location>
        <begin position="1"/>
        <end position="182"/>
    </location>
</feature>
<reference evidence="5 6" key="1">
    <citation type="submission" date="2021-08" db="EMBL/GenBank/DDBJ databases">
        <title>WGS of actinomycetes from Thailand.</title>
        <authorList>
            <person name="Thawai C."/>
        </authorList>
    </citation>
    <scope>NUCLEOTIDE SEQUENCE [LARGE SCALE GENOMIC DNA]</scope>
    <source>
        <strain evidence="5 6">PLK6-54</strain>
    </source>
</reference>
<dbReference type="InterPro" id="IPR036318">
    <property type="entry name" value="FAD-bd_PCMH-like_sf"/>
</dbReference>
<keyword evidence="2" id="KW-0274">FAD</keyword>
<dbReference type="Gene3D" id="3.30.390.50">
    <property type="entry name" value="CO dehydrogenase flavoprotein, C-terminal domain"/>
    <property type="match status" value="1"/>
</dbReference>
<proteinExistence type="predicted"/>
<accession>A0ABS7QEF1</accession>
<dbReference type="RefSeq" id="WP_222966757.1">
    <property type="nucleotide sequence ID" value="NZ_JAINZZ010000041.1"/>
</dbReference>
<dbReference type="InterPro" id="IPR005107">
    <property type="entry name" value="CO_DH_flav_C"/>
</dbReference>
<dbReference type="SMART" id="SM01092">
    <property type="entry name" value="CO_deh_flav_C"/>
    <property type="match status" value="1"/>
</dbReference>
<dbReference type="PANTHER" id="PTHR42659">
    <property type="entry name" value="XANTHINE DEHYDROGENASE SUBUNIT C-RELATED"/>
    <property type="match status" value="1"/>
</dbReference>
<evidence type="ECO:0000259" key="4">
    <source>
        <dbReference type="PROSITE" id="PS51387"/>
    </source>
</evidence>
<dbReference type="Gene3D" id="3.30.43.10">
    <property type="entry name" value="Uridine Diphospho-n-acetylenolpyruvylglucosamine Reductase, domain 2"/>
    <property type="match status" value="1"/>
</dbReference>
<dbReference type="InterPro" id="IPR016166">
    <property type="entry name" value="FAD-bd_PCMH"/>
</dbReference>
<gene>
    <name evidence="5" type="ORF">K7862_26045</name>
</gene>
<dbReference type="EMBL" id="JAINZZ010000041">
    <property type="protein sequence ID" value="MBY8881074.1"/>
    <property type="molecule type" value="Genomic_DNA"/>
</dbReference>
<sequence>MKPAAFAYTAASTLEDALRELAAAPEESHVLAGGQSLVLEMNHRAVRPTRLVDINTVPHLGLLQTDDAPDDGARLRVGPLVRHRAFEQPVDEGPLGRLLALAAHCLAHPPIRARGTMLGSLAYAHPTAEWPTLAVTLGAELDLRSVLGHRTLAAEEFLAGPFTTALAPGEMLTEARFPVLPSATGVAFLEHRPTAAGFAVLSVAVALRVADGTVVDARIGLAGAAPRPVRAPAAEGLLTGRPPTDEAITEAAAASAETVADPPADPPAGIPFRQHAVRVLTQRALHRARDDLTERT</sequence>
<dbReference type="PROSITE" id="PS51387">
    <property type="entry name" value="FAD_PCMH"/>
    <property type="match status" value="1"/>
</dbReference>
<comment type="caution">
    <text evidence="5">The sequence shown here is derived from an EMBL/GenBank/DDBJ whole genome shotgun (WGS) entry which is preliminary data.</text>
</comment>
<dbReference type="Pfam" id="PF03450">
    <property type="entry name" value="CO_deh_flav_C"/>
    <property type="match status" value="1"/>
</dbReference>
<name>A0ABS7QEF1_9ACTN</name>
<dbReference type="Gene3D" id="3.30.465.10">
    <property type="match status" value="1"/>
</dbReference>
<dbReference type="InterPro" id="IPR016167">
    <property type="entry name" value="FAD-bd_PCMH_sub1"/>
</dbReference>
<evidence type="ECO:0000256" key="3">
    <source>
        <dbReference type="ARBA" id="ARBA00023002"/>
    </source>
</evidence>
<dbReference type="PANTHER" id="PTHR42659:SF2">
    <property type="entry name" value="XANTHINE DEHYDROGENASE SUBUNIT C-RELATED"/>
    <property type="match status" value="1"/>
</dbReference>
<organism evidence="5 6">
    <name type="scientific">Actinacidiphila acidipaludis</name>
    <dbReference type="NCBI Taxonomy" id="2873382"/>
    <lineage>
        <taxon>Bacteria</taxon>
        <taxon>Bacillati</taxon>
        <taxon>Actinomycetota</taxon>
        <taxon>Actinomycetes</taxon>
        <taxon>Kitasatosporales</taxon>
        <taxon>Streptomycetaceae</taxon>
        <taxon>Actinacidiphila</taxon>
    </lineage>
</organism>
<dbReference type="InterPro" id="IPR016169">
    <property type="entry name" value="FAD-bd_PCMH_sub2"/>
</dbReference>
<evidence type="ECO:0000313" key="6">
    <source>
        <dbReference type="Proteomes" id="UP000778578"/>
    </source>
</evidence>
<evidence type="ECO:0000256" key="2">
    <source>
        <dbReference type="ARBA" id="ARBA00022827"/>
    </source>
</evidence>
<dbReference type="Proteomes" id="UP000778578">
    <property type="component" value="Unassembled WGS sequence"/>
</dbReference>